<name>A0A3S2LSU1_ORYJA</name>
<protein>
    <recommendedName>
        <fullName evidence="7">Chemokine interleukin-8-like domain-containing protein</fullName>
    </recommendedName>
</protein>
<evidence type="ECO:0000256" key="2">
    <source>
        <dbReference type="ARBA" id="ARBA00010665"/>
    </source>
</evidence>
<feature type="compositionally biased region" description="Low complexity" evidence="5">
    <location>
        <begin position="94"/>
        <end position="112"/>
    </location>
</feature>
<dbReference type="PRINTS" id="PR00437">
    <property type="entry name" value="SMALLCYTKCXC"/>
</dbReference>
<evidence type="ECO:0000256" key="5">
    <source>
        <dbReference type="SAM" id="MobiDB-lite"/>
    </source>
</evidence>
<dbReference type="SUPFAM" id="SSF54117">
    <property type="entry name" value="Interleukin 8-like chemokines"/>
    <property type="match status" value="1"/>
</dbReference>
<keyword evidence="4" id="KW-0964">Secreted</keyword>
<proteinExistence type="inferred from homology"/>
<evidence type="ECO:0000256" key="4">
    <source>
        <dbReference type="ARBA" id="ARBA00022525"/>
    </source>
</evidence>
<dbReference type="SMART" id="SM00199">
    <property type="entry name" value="SCY"/>
    <property type="match status" value="1"/>
</dbReference>
<dbReference type="CDD" id="cd00273">
    <property type="entry name" value="Chemokine_CXC"/>
    <property type="match status" value="1"/>
</dbReference>
<keyword evidence="3" id="KW-0202">Cytokine</keyword>
<dbReference type="PRINTS" id="PR00436">
    <property type="entry name" value="INTERLEUKIN8"/>
</dbReference>
<evidence type="ECO:0000256" key="1">
    <source>
        <dbReference type="ARBA" id="ARBA00004613"/>
    </source>
</evidence>
<dbReference type="Proteomes" id="UP000283210">
    <property type="component" value="Chromosome 18"/>
</dbReference>
<dbReference type="InterPro" id="IPR036048">
    <property type="entry name" value="Interleukin_8-like_sf"/>
</dbReference>
<dbReference type="EMBL" id="CM012454">
    <property type="protein sequence ID" value="RVE60426.1"/>
    <property type="molecule type" value="Genomic_DNA"/>
</dbReference>
<comment type="subcellular location">
    <subcellularLocation>
        <location evidence="1">Secreted</location>
    </subcellularLocation>
</comment>
<keyword evidence="9" id="KW-1185">Reference proteome</keyword>
<dbReference type="InterPro" id="IPR033899">
    <property type="entry name" value="CXC_Chemokine_domain"/>
</dbReference>
<dbReference type="InterPro" id="IPR039809">
    <property type="entry name" value="Chemokine_b/g/d"/>
</dbReference>
<dbReference type="GO" id="GO:0008009">
    <property type="term" value="F:chemokine activity"/>
    <property type="evidence" value="ECO:0007669"/>
    <property type="project" value="InterPro"/>
</dbReference>
<reference evidence="8 9" key="2">
    <citation type="submission" date="2019-01" db="EMBL/GenBank/DDBJ databases">
        <title>A chromosome length genome reference of the Java medaka (oryzias javanicus).</title>
        <authorList>
            <person name="Herpin A."/>
            <person name="Takehana Y."/>
            <person name="Naruse K."/>
            <person name="Ansai S."/>
            <person name="Kawaguchi M."/>
        </authorList>
    </citation>
    <scope>NUCLEOTIDE SEQUENCE [LARGE SCALE GENOMIC DNA]</scope>
    <source>
        <strain evidence="8">RS831</strain>
        <tissue evidence="8">Whole body</tissue>
    </source>
</reference>
<sequence length="112" mass="12438">MKLFTQIFVLLACGVICHSAILKCRCLSTSKTINRSLIRKVKEIPPRPYCARKEILVTLKNEKQACLDPTSKFGQAVLASLKNKSERPAEVRTTRATTTSTTKTVTAVPTWS</sequence>
<gene>
    <name evidence="8" type="ORF">OJAV_G00180530</name>
</gene>
<feature type="region of interest" description="Disordered" evidence="5">
    <location>
        <begin position="88"/>
        <end position="112"/>
    </location>
</feature>
<evidence type="ECO:0000313" key="9">
    <source>
        <dbReference type="Proteomes" id="UP000283210"/>
    </source>
</evidence>
<organism evidence="8 9">
    <name type="scientific">Oryzias javanicus</name>
    <name type="common">Javanese ricefish</name>
    <name type="synonym">Aplocheilus javanicus</name>
    <dbReference type="NCBI Taxonomy" id="123683"/>
    <lineage>
        <taxon>Eukaryota</taxon>
        <taxon>Metazoa</taxon>
        <taxon>Chordata</taxon>
        <taxon>Craniata</taxon>
        <taxon>Vertebrata</taxon>
        <taxon>Euteleostomi</taxon>
        <taxon>Actinopterygii</taxon>
        <taxon>Neopterygii</taxon>
        <taxon>Teleostei</taxon>
        <taxon>Neoteleostei</taxon>
        <taxon>Acanthomorphata</taxon>
        <taxon>Ovalentaria</taxon>
        <taxon>Atherinomorphae</taxon>
        <taxon>Beloniformes</taxon>
        <taxon>Adrianichthyidae</taxon>
        <taxon>Oryziinae</taxon>
        <taxon>Oryzias</taxon>
    </lineage>
</organism>
<dbReference type="OrthoDB" id="9948647at2759"/>
<evidence type="ECO:0000313" key="8">
    <source>
        <dbReference type="EMBL" id="RVE60426.1"/>
    </source>
</evidence>
<comment type="similarity">
    <text evidence="2">Belongs to the intercrine alpha (chemokine CxC) family.</text>
</comment>
<evidence type="ECO:0000259" key="7">
    <source>
        <dbReference type="SMART" id="SM00199"/>
    </source>
</evidence>
<reference evidence="8 9" key="1">
    <citation type="submission" date="2018-11" db="EMBL/GenBank/DDBJ databases">
        <authorList>
            <person name="Lopez-Roques C."/>
            <person name="Donnadieu C."/>
            <person name="Bouchez O."/>
            <person name="Klopp C."/>
            <person name="Cabau C."/>
            <person name="Zahm M."/>
        </authorList>
    </citation>
    <scope>NUCLEOTIDE SEQUENCE [LARGE SCALE GENOMIC DNA]</scope>
    <source>
        <strain evidence="8">RS831</strain>
        <tissue evidence="8">Whole body</tissue>
    </source>
</reference>
<keyword evidence="6" id="KW-0732">Signal</keyword>
<dbReference type="Pfam" id="PF00048">
    <property type="entry name" value="IL8"/>
    <property type="match status" value="1"/>
</dbReference>
<evidence type="ECO:0000256" key="6">
    <source>
        <dbReference type="SAM" id="SignalP"/>
    </source>
</evidence>
<dbReference type="GO" id="GO:0006952">
    <property type="term" value="P:defense response"/>
    <property type="evidence" value="ECO:0007669"/>
    <property type="project" value="InterPro"/>
</dbReference>
<dbReference type="InterPro" id="IPR001811">
    <property type="entry name" value="Chemokine_IL8-like_dom"/>
</dbReference>
<feature type="chain" id="PRO_5018654508" description="Chemokine interleukin-8-like domain-containing protein" evidence="6">
    <location>
        <begin position="20"/>
        <end position="112"/>
    </location>
</feature>
<dbReference type="GO" id="GO:0005615">
    <property type="term" value="C:extracellular space"/>
    <property type="evidence" value="ECO:0007669"/>
    <property type="project" value="UniProtKB-KW"/>
</dbReference>
<feature type="domain" description="Chemokine interleukin-8-like" evidence="7">
    <location>
        <begin position="21"/>
        <end position="81"/>
    </location>
</feature>
<dbReference type="Gene3D" id="2.40.50.40">
    <property type="match status" value="1"/>
</dbReference>
<dbReference type="PANTHER" id="PTHR12015">
    <property type="entry name" value="SMALL INDUCIBLE CYTOKINE A"/>
    <property type="match status" value="1"/>
</dbReference>
<accession>A0A3S2LSU1</accession>
<dbReference type="PANTHER" id="PTHR12015:SF198">
    <property type="entry name" value="PLATELET BASIC PROTEIN"/>
    <property type="match status" value="1"/>
</dbReference>
<evidence type="ECO:0000256" key="3">
    <source>
        <dbReference type="ARBA" id="ARBA00022514"/>
    </source>
</evidence>
<feature type="signal peptide" evidence="6">
    <location>
        <begin position="1"/>
        <end position="19"/>
    </location>
</feature>
<dbReference type="GO" id="GO:0006955">
    <property type="term" value="P:immune response"/>
    <property type="evidence" value="ECO:0007669"/>
    <property type="project" value="InterPro"/>
</dbReference>
<dbReference type="AlphaFoldDB" id="A0A3S2LSU1"/>
<dbReference type="InterPro" id="IPR001089">
    <property type="entry name" value="Chemokine_CXC"/>
</dbReference>